<dbReference type="SUPFAM" id="SSF56672">
    <property type="entry name" value="DNA/RNA polymerases"/>
    <property type="match status" value="1"/>
</dbReference>
<protein>
    <submittedName>
        <fullName evidence="1">Uncharacterized protein</fullName>
    </submittedName>
</protein>
<gene>
    <name evidence="1" type="ORF">Pcinc_007724</name>
</gene>
<evidence type="ECO:0000313" key="2">
    <source>
        <dbReference type="Proteomes" id="UP001286313"/>
    </source>
</evidence>
<dbReference type="AlphaFoldDB" id="A0AAE1G7W4"/>
<proteinExistence type="predicted"/>
<organism evidence="1 2">
    <name type="scientific">Petrolisthes cinctipes</name>
    <name type="common">Flat porcelain crab</name>
    <dbReference type="NCBI Taxonomy" id="88211"/>
    <lineage>
        <taxon>Eukaryota</taxon>
        <taxon>Metazoa</taxon>
        <taxon>Ecdysozoa</taxon>
        <taxon>Arthropoda</taxon>
        <taxon>Crustacea</taxon>
        <taxon>Multicrustacea</taxon>
        <taxon>Malacostraca</taxon>
        <taxon>Eumalacostraca</taxon>
        <taxon>Eucarida</taxon>
        <taxon>Decapoda</taxon>
        <taxon>Pleocyemata</taxon>
        <taxon>Anomura</taxon>
        <taxon>Galatheoidea</taxon>
        <taxon>Porcellanidae</taxon>
        <taxon>Petrolisthes</taxon>
    </lineage>
</organism>
<dbReference type="Gene3D" id="3.10.10.10">
    <property type="entry name" value="HIV Type 1 Reverse Transcriptase, subunit A, domain 1"/>
    <property type="match status" value="1"/>
</dbReference>
<dbReference type="EMBL" id="JAWQEG010000579">
    <property type="protein sequence ID" value="KAK3888193.1"/>
    <property type="molecule type" value="Genomic_DNA"/>
</dbReference>
<comment type="caution">
    <text evidence="1">The sequence shown here is derived from an EMBL/GenBank/DDBJ whole genome shotgun (WGS) entry which is preliminary data.</text>
</comment>
<dbReference type="Proteomes" id="UP001286313">
    <property type="component" value="Unassembled WGS sequence"/>
</dbReference>
<sequence length="438" mass="48517">MEVPEDPWEVFSEEALGYEEKAHRPAPPGEVRQVEDKHIQFTRAGPMDFTLEAATKVLNTTEGSRPSLACYPPNKYRKIYAVSGHELKGKAARLNTDLALALTTKGKEPQVVVQHADMSRLEGVLTCQCEAQNFLFWCFGAFYKLLSSLQLEQEEKLLADQLFCSIQLAMVDTGRDSAFALTNVKAMRREAILSHLPPVFKSATKVDQRKSAIDSAILFDEDRVKEALWVADKAATISFQQAAARALVKPRPVTGMPLVERGSRSNTAVDRLPTQLPVGDCLARKLDGWIAIGAEALVLTVLNEGYKIPFATRPPVTFKPVGFRSYSMASEKGKALDLGVQLLLSKGAIEEAPATPGFHSHLFLVTKAIGGFSPILDLSSLNRYVTTTRFRIHPNSRKFLRFIWKGHHFEFKALCFGLSTAPQVFTRMMGPASTVLHQ</sequence>
<evidence type="ECO:0000313" key="1">
    <source>
        <dbReference type="EMBL" id="KAK3888193.1"/>
    </source>
</evidence>
<accession>A0AAE1G7W4</accession>
<reference evidence="1" key="1">
    <citation type="submission" date="2023-10" db="EMBL/GenBank/DDBJ databases">
        <title>Genome assemblies of two species of porcelain crab, Petrolisthes cinctipes and Petrolisthes manimaculis (Anomura: Porcellanidae).</title>
        <authorList>
            <person name="Angst P."/>
        </authorList>
    </citation>
    <scope>NUCLEOTIDE SEQUENCE</scope>
    <source>
        <strain evidence="1">PB745_01</strain>
        <tissue evidence="1">Gill</tissue>
    </source>
</reference>
<name>A0AAE1G7W4_PETCI</name>
<keyword evidence="2" id="KW-1185">Reference proteome</keyword>
<dbReference type="InterPro" id="IPR043502">
    <property type="entry name" value="DNA/RNA_pol_sf"/>
</dbReference>
<dbReference type="GO" id="GO:0071897">
    <property type="term" value="P:DNA biosynthetic process"/>
    <property type="evidence" value="ECO:0007669"/>
    <property type="project" value="UniProtKB-ARBA"/>
</dbReference>